<comment type="caution">
    <text evidence="4">The sequence shown here is derived from an EMBL/GenBank/DDBJ whole genome shotgun (WGS) entry which is preliminary data.</text>
</comment>
<dbReference type="Pfam" id="PF03099">
    <property type="entry name" value="BPL_LplA_LipB"/>
    <property type="match status" value="1"/>
</dbReference>
<dbReference type="RefSeq" id="WP_377602602.1">
    <property type="nucleotide sequence ID" value="NZ_JBHMFH010000001.1"/>
</dbReference>
<dbReference type="EMBL" id="SMAF01000003">
    <property type="protein sequence ID" value="TCT00308.1"/>
    <property type="molecule type" value="Genomic_DNA"/>
</dbReference>
<dbReference type="InterPro" id="IPR045864">
    <property type="entry name" value="aa-tRNA-synth_II/BPL/LPL"/>
</dbReference>
<sequence>MRQDAVRERLDESNAARPVDGSARGWPAEAEAMLFALSEGEGISLASARERAGGARELDALRQDWDALGLPIRERAAQLVWVADILGLSADRIAGHLSALDVSCAVRVEALTDSTNAQLLADAAAGAVAAPSALLCECQRAGRGRRQRVWQGRFGESILMSVLLHCARPLAELPGVAIVAGLAVHRALSELGAGGLAVKWPNDLLLHDAKLAGILVESTGRAGQLVVGIGMNWSGAADLSARLGRPVAALKPALPDGVDRNRVAAALLAALVKDVQRFADDGLRPFLPAFARHDALAGRTVRVMTADAMSRYGTACGLAPDGGLKVDHGGTRAVYHSADVSVVLA</sequence>
<dbReference type="InterPro" id="IPR004408">
    <property type="entry name" value="Biotin_CoA_COase_ligase"/>
</dbReference>
<dbReference type="InterPro" id="IPR004143">
    <property type="entry name" value="BPL_LPL_catalytic"/>
</dbReference>
<keyword evidence="5" id="KW-1185">Reference proteome</keyword>
<feature type="domain" description="BPL/LPL catalytic" evidence="3">
    <location>
        <begin position="91"/>
        <end position="279"/>
    </location>
</feature>
<dbReference type="GO" id="GO:0004077">
    <property type="term" value="F:biotin--[biotin carboxyl-carrier protein] ligase activity"/>
    <property type="evidence" value="ECO:0007669"/>
    <property type="project" value="InterPro"/>
</dbReference>
<dbReference type="Gene3D" id="3.30.930.10">
    <property type="entry name" value="Bira Bifunctional Protein, Domain 2"/>
    <property type="match status" value="1"/>
</dbReference>
<evidence type="ECO:0000313" key="5">
    <source>
        <dbReference type="Proteomes" id="UP000294599"/>
    </source>
</evidence>
<dbReference type="Gene3D" id="2.30.30.100">
    <property type="match status" value="1"/>
</dbReference>
<evidence type="ECO:0000256" key="1">
    <source>
        <dbReference type="ARBA" id="ARBA00022598"/>
    </source>
</evidence>
<dbReference type="SUPFAM" id="SSF55681">
    <property type="entry name" value="Class II aaRS and biotin synthetases"/>
    <property type="match status" value="1"/>
</dbReference>
<dbReference type="Proteomes" id="UP000294599">
    <property type="component" value="Unassembled WGS sequence"/>
</dbReference>
<keyword evidence="1 4" id="KW-0436">Ligase</keyword>
<feature type="compositionally biased region" description="Basic and acidic residues" evidence="2">
    <location>
        <begin position="1"/>
        <end position="14"/>
    </location>
</feature>
<accession>A0A4V2UWM7</accession>
<organism evidence="4 5">
    <name type="scientific">Pseudofulvimonas gallinarii</name>
    <dbReference type="NCBI Taxonomy" id="634155"/>
    <lineage>
        <taxon>Bacteria</taxon>
        <taxon>Pseudomonadati</taxon>
        <taxon>Pseudomonadota</taxon>
        <taxon>Gammaproteobacteria</taxon>
        <taxon>Lysobacterales</taxon>
        <taxon>Rhodanobacteraceae</taxon>
        <taxon>Pseudofulvimonas</taxon>
    </lineage>
</organism>
<gene>
    <name evidence="4" type="ORF">EDC25_10376</name>
</gene>
<dbReference type="GO" id="GO:0005737">
    <property type="term" value="C:cytoplasm"/>
    <property type="evidence" value="ECO:0007669"/>
    <property type="project" value="TreeGrafter"/>
</dbReference>
<evidence type="ECO:0000313" key="4">
    <source>
        <dbReference type="EMBL" id="TCT00308.1"/>
    </source>
</evidence>
<dbReference type="PROSITE" id="PS51733">
    <property type="entry name" value="BPL_LPL_CATALYTIC"/>
    <property type="match status" value="1"/>
</dbReference>
<dbReference type="AlphaFoldDB" id="A0A4V2UWM7"/>
<dbReference type="PANTHER" id="PTHR12835">
    <property type="entry name" value="BIOTIN PROTEIN LIGASE"/>
    <property type="match status" value="1"/>
</dbReference>
<evidence type="ECO:0000256" key="2">
    <source>
        <dbReference type="SAM" id="MobiDB-lite"/>
    </source>
</evidence>
<evidence type="ECO:0000259" key="3">
    <source>
        <dbReference type="PROSITE" id="PS51733"/>
    </source>
</evidence>
<dbReference type="NCBIfam" id="TIGR00121">
    <property type="entry name" value="birA_ligase"/>
    <property type="match status" value="1"/>
</dbReference>
<name>A0A4V2UWM7_9GAMM</name>
<feature type="region of interest" description="Disordered" evidence="2">
    <location>
        <begin position="1"/>
        <end position="23"/>
    </location>
</feature>
<protein>
    <submittedName>
        <fullName evidence="4">BirA family biotin operon repressor/biotin-[acetyl-CoA-carboxylase] ligase</fullName>
    </submittedName>
</protein>
<reference evidence="4 5" key="1">
    <citation type="submission" date="2019-03" db="EMBL/GenBank/DDBJ databases">
        <title>Genomic Encyclopedia of Type Strains, Phase IV (KMG-IV): sequencing the most valuable type-strain genomes for metagenomic binning, comparative biology and taxonomic classification.</title>
        <authorList>
            <person name="Goeker M."/>
        </authorList>
    </citation>
    <scope>NUCLEOTIDE SEQUENCE [LARGE SCALE GENOMIC DNA]</scope>
    <source>
        <strain evidence="4 5">DSM 21944</strain>
    </source>
</reference>
<dbReference type="PANTHER" id="PTHR12835:SF5">
    <property type="entry name" value="BIOTIN--PROTEIN LIGASE"/>
    <property type="match status" value="1"/>
</dbReference>
<proteinExistence type="predicted"/>